<keyword evidence="3" id="KW-1185">Reference proteome</keyword>
<evidence type="ECO:0000313" key="2">
    <source>
        <dbReference type="EMBL" id="CAE8622679.1"/>
    </source>
</evidence>
<name>A0A813GIJ9_POLGL</name>
<dbReference type="AlphaFoldDB" id="A0A813GIJ9"/>
<evidence type="ECO:0000256" key="1">
    <source>
        <dbReference type="SAM" id="MobiDB-lite"/>
    </source>
</evidence>
<evidence type="ECO:0000313" key="3">
    <source>
        <dbReference type="Proteomes" id="UP000654075"/>
    </source>
</evidence>
<dbReference type="EMBL" id="CAJNNV010028034">
    <property type="protein sequence ID" value="CAE8622679.1"/>
    <property type="molecule type" value="Genomic_DNA"/>
</dbReference>
<gene>
    <name evidence="2" type="ORF">PGLA1383_LOCUS40091</name>
</gene>
<sequence length="164" mass="17763">MGCSASTSIREERSIPRFSQVVPSHDVRRESLAPPHVNGRKSSHFHKTAAKGGKQPVPAAWQDGEAGAKNGSQKVKVPVSTLWMRTSTPGSAAESPELKSFNEATILPEPTGLRASSSFTFSPGKAERLAGHRLAPCAPTHKRWLKRLHQTLTAWEESPSHLVA</sequence>
<reference evidence="2" key="1">
    <citation type="submission" date="2021-02" db="EMBL/GenBank/DDBJ databases">
        <authorList>
            <person name="Dougan E. K."/>
            <person name="Rhodes N."/>
            <person name="Thang M."/>
            <person name="Chan C."/>
        </authorList>
    </citation>
    <scope>NUCLEOTIDE SEQUENCE</scope>
</reference>
<organism evidence="2 3">
    <name type="scientific">Polarella glacialis</name>
    <name type="common">Dinoflagellate</name>
    <dbReference type="NCBI Taxonomy" id="89957"/>
    <lineage>
        <taxon>Eukaryota</taxon>
        <taxon>Sar</taxon>
        <taxon>Alveolata</taxon>
        <taxon>Dinophyceae</taxon>
        <taxon>Suessiales</taxon>
        <taxon>Suessiaceae</taxon>
        <taxon>Polarella</taxon>
    </lineage>
</organism>
<comment type="caution">
    <text evidence="2">The sequence shown here is derived from an EMBL/GenBank/DDBJ whole genome shotgun (WGS) entry which is preliminary data.</text>
</comment>
<feature type="compositionally biased region" description="Basic residues" evidence="1">
    <location>
        <begin position="38"/>
        <end position="49"/>
    </location>
</feature>
<feature type="region of interest" description="Disordered" evidence="1">
    <location>
        <begin position="1"/>
        <end position="74"/>
    </location>
</feature>
<proteinExistence type="predicted"/>
<accession>A0A813GIJ9</accession>
<dbReference type="Proteomes" id="UP000654075">
    <property type="component" value="Unassembled WGS sequence"/>
</dbReference>
<protein>
    <submittedName>
        <fullName evidence="2">Uncharacterized protein</fullName>
    </submittedName>
</protein>